<proteinExistence type="predicted"/>
<feature type="transmembrane region" description="Helical" evidence="1">
    <location>
        <begin position="28"/>
        <end position="46"/>
    </location>
</feature>
<keyword evidence="1" id="KW-0812">Transmembrane</keyword>
<feature type="transmembrane region" description="Helical" evidence="1">
    <location>
        <begin position="128"/>
        <end position="147"/>
    </location>
</feature>
<organism evidence="2 3">
    <name type="scientific">Candidatus Jorgensenbacteria bacterium GW2011_GWF2_41_8</name>
    <dbReference type="NCBI Taxonomy" id="1618667"/>
    <lineage>
        <taxon>Bacteria</taxon>
        <taxon>Candidatus Joergenseniibacteriota</taxon>
    </lineage>
</organism>
<evidence type="ECO:0000313" key="3">
    <source>
        <dbReference type="Proteomes" id="UP000033856"/>
    </source>
</evidence>
<reference evidence="2 3" key="1">
    <citation type="journal article" date="2015" name="Nature">
        <title>rRNA introns, odd ribosomes, and small enigmatic genomes across a large radiation of phyla.</title>
        <authorList>
            <person name="Brown C.T."/>
            <person name="Hug L.A."/>
            <person name="Thomas B.C."/>
            <person name="Sharon I."/>
            <person name="Castelle C.J."/>
            <person name="Singh A."/>
            <person name="Wilkins M.J."/>
            <person name="Williams K.H."/>
            <person name="Banfield J.F."/>
        </authorList>
    </citation>
    <scope>NUCLEOTIDE SEQUENCE [LARGE SCALE GENOMIC DNA]</scope>
</reference>
<name>A0A0G0XKR9_9BACT</name>
<keyword evidence="1" id="KW-1133">Transmembrane helix</keyword>
<evidence type="ECO:0000256" key="1">
    <source>
        <dbReference type="SAM" id="Phobius"/>
    </source>
</evidence>
<feature type="transmembrane region" description="Helical" evidence="1">
    <location>
        <begin position="180"/>
        <end position="198"/>
    </location>
</feature>
<feature type="transmembrane region" description="Helical" evidence="1">
    <location>
        <begin position="52"/>
        <end position="72"/>
    </location>
</feature>
<protein>
    <submittedName>
        <fullName evidence="2">Uncharacterized protein</fullName>
    </submittedName>
</protein>
<dbReference type="AlphaFoldDB" id="A0A0G0XKR9"/>
<feature type="transmembrane region" description="Helical" evidence="1">
    <location>
        <begin position="154"/>
        <end position="174"/>
    </location>
</feature>
<sequence>MAKTKLEKIRQFIKFLFFAENNNPIKQVGLILLGFAVLSYFISIISTIGIGLLIVTVIPLVYMVFYAVKWLFKHPRRLAACFNIFQGEHHILFALIIGGLVVGYAISGSVFIDNQFFPLFAEQTPMKLLPFVIVEELAKVLGIYLLISTRKNVSGLSVVLIPTTVELFELIKSWFYEGDIWGILFPFHVITGIIYLRFLRISKKMLLVAFIVNSLLHWIWNIQATMVDSFPAPLVELDILAWIILAVYVFRTLINKTENSVSPY</sequence>
<feature type="transmembrane region" description="Helical" evidence="1">
    <location>
        <begin position="92"/>
        <end position="112"/>
    </location>
</feature>
<gene>
    <name evidence="2" type="ORF">UU83_C0005G0008</name>
</gene>
<evidence type="ECO:0000313" key="2">
    <source>
        <dbReference type="EMBL" id="KKS25499.1"/>
    </source>
</evidence>
<dbReference type="Proteomes" id="UP000033856">
    <property type="component" value="Unassembled WGS sequence"/>
</dbReference>
<dbReference type="EMBL" id="LCCD01000005">
    <property type="protein sequence ID" value="KKS25499.1"/>
    <property type="molecule type" value="Genomic_DNA"/>
</dbReference>
<feature type="transmembrane region" description="Helical" evidence="1">
    <location>
        <begin position="205"/>
        <end position="224"/>
    </location>
</feature>
<feature type="transmembrane region" description="Helical" evidence="1">
    <location>
        <begin position="230"/>
        <end position="250"/>
    </location>
</feature>
<comment type="caution">
    <text evidence="2">The sequence shown here is derived from an EMBL/GenBank/DDBJ whole genome shotgun (WGS) entry which is preliminary data.</text>
</comment>
<keyword evidence="1" id="KW-0472">Membrane</keyword>
<accession>A0A0G0XKR9</accession>